<dbReference type="AlphaFoldDB" id="A0A7C4B9Q5"/>
<keyword evidence="4 7" id="KW-0812">Transmembrane</keyword>
<proteinExistence type="inferred from homology"/>
<comment type="caution">
    <text evidence="8">The sequence shown here is derived from an EMBL/GenBank/DDBJ whole genome shotgun (WGS) entry which is preliminary data.</text>
</comment>
<keyword evidence="3" id="KW-0813">Transport</keyword>
<dbReference type="GO" id="GO:0016020">
    <property type="term" value="C:membrane"/>
    <property type="evidence" value="ECO:0007669"/>
    <property type="project" value="UniProtKB-SubCell"/>
</dbReference>
<accession>A0A7C4B9Q5</accession>
<gene>
    <name evidence="8" type="ORF">ENV17_05075</name>
</gene>
<dbReference type="Gene3D" id="1.20.58.1610">
    <property type="entry name" value="NADH:ubiquinone/plastoquinone oxidoreductase, chain 3"/>
    <property type="match status" value="1"/>
</dbReference>
<dbReference type="InterPro" id="IPR038430">
    <property type="entry name" value="NDAH_ubi_oxred_su3_sf"/>
</dbReference>
<evidence type="ECO:0000313" key="8">
    <source>
        <dbReference type="EMBL" id="HGI43736.1"/>
    </source>
</evidence>
<dbReference type="NCBIfam" id="NF004729">
    <property type="entry name" value="PRK06073.1-5"/>
    <property type="match status" value="1"/>
</dbReference>
<evidence type="ECO:0000256" key="5">
    <source>
        <dbReference type="ARBA" id="ARBA00022989"/>
    </source>
</evidence>
<evidence type="ECO:0000256" key="6">
    <source>
        <dbReference type="ARBA" id="ARBA00023136"/>
    </source>
</evidence>
<feature type="transmembrane region" description="Helical" evidence="7">
    <location>
        <begin position="92"/>
        <end position="114"/>
    </location>
</feature>
<comment type="subcellular location">
    <subcellularLocation>
        <location evidence="1">Membrane</location>
    </subcellularLocation>
</comment>
<protein>
    <submittedName>
        <fullName evidence="8">NADH-quinone oxidoreductase</fullName>
    </submittedName>
</protein>
<keyword evidence="6 7" id="KW-0472">Membrane</keyword>
<comment type="similarity">
    <text evidence="2">Belongs to the complex I subunit 3 family.</text>
</comment>
<dbReference type="GO" id="GO:0008137">
    <property type="term" value="F:NADH dehydrogenase (ubiquinone) activity"/>
    <property type="evidence" value="ECO:0007669"/>
    <property type="project" value="InterPro"/>
</dbReference>
<evidence type="ECO:0000256" key="3">
    <source>
        <dbReference type="ARBA" id="ARBA00022448"/>
    </source>
</evidence>
<evidence type="ECO:0000256" key="2">
    <source>
        <dbReference type="ARBA" id="ARBA00008472"/>
    </source>
</evidence>
<dbReference type="Pfam" id="PF00507">
    <property type="entry name" value="Oxidored_q4"/>
    <property type="match status" value="1"/>
</dbReference>
<reference evidence="8" key="1">
    <citation type="journal article" date="2020" name="mSystems">
        <title>Genome- and Community-Level Interaction Insights into Carbon Utilization and Element Cycling Functions of Hydrothermarchaeota in Hydrothermal Sediment.</title>
        <authorList>
            <person name="Zhou Z."/>
            <person name="Liu Y."/>
            <person name="Xu W."/>
            <person name="Pan J."/>
            <person name="Luo Z.H."/>
            <person name="Li M."/>
        </authorList>
    </citation>
    <scope>NUCLEOTIDE SEQUENCE [LARGE SCALE GENOMIC DNA]</scope>
    <source>
        <strain evidence="8">SpSt-735</strain>
    </source>
</reference>
<feature type="transmembrane region" description="Helical" evidence="7">
    <location>
        <begin position="12"/>
        <end position="35"/>
    </location>
</feature>
<dbReference type="EMBL" id="DTFI01000114">
    <property type="protein sequence ID" value="HGI43736.1"/>
    <property type="molecule type" value="Genomic_DNA"/>
</dbReference>
<feature type="transmembrane region" description="Helical" evidence="7">
    <location>
        <begin position="66"/>
        <end position="86"/>
    </location>
</feature>
<keyword evidence="5 7" id="KW-1133">Transmembrane helix</keyword>
<sequence length="122" mass="13262">MSGLVSPTSPASTLFLVLLVGLLAGALVVLLAVLMPRGPERGFKRRRYEAGNPPSGEAKARLPFQYYGYLLLYLCVEPAMILLYLLTFSESIPASAALVVLVLLPAVAFGVKLADELERWRL</sequence>
<evidence type="ECO:0000256" key="4">
    <source>
        <dbReference type="ARBA" id="ARBA00022692"/>
    </source>
</evidence>
<organism evidence="8">
    <name type="scientific">Thermofilum pendens</name>
    <dbReference type="NCBI Taxonomy" id="2269"/>
    <lineage>
        <taxon>Archaea</taxon>
        <taxon>Thermoproteota</taxon>
        <taxon>Thermoprotei</taxon>
        <taxon>Thermofilales</taxon>
        <taxon>Thermofilaceae</taxon>
        <taxon>Thermofilum</taxon>
    </lineage>
</organism>
<evidence type="ECO:0000256" key="7">
    <source>
        <dbReference type="SAM" id="Phobius"/>
    </source>
</evidence>
<evidence type="ECO:0000256" key="1">
    <source>
        <dbReference type="ARBA" id="ARBA00004370"/>
    </source>
</evidence>
<dbReference type="InterPro" id="IPR000440">
    <property type="entry name" value="NADH_UbQ/plastoQ_OxRdtase_su3"/>
</dbReference>
<name>A0A7C4B9Q5_THEPE</name>